<reference evidence="1 2" key="1">
    <citation type="submission" date="2019-03" db="EMBL/GenBank/DDBJ databases">
        <title>Biocontrol and xenobiotic degradation properties of endophytic Pseudomonas fluorescens strain BRZ63.</title>
        <authorList>
            <person name="Chlebek D.A."/>
            <person name="Pinski A."/>
            <person name="Zur J.P."/>
            <person name="Michalska J."/>
            <person name="Hupert-Kocurek K.T."/>
        </authorList>
    </citation>
    <scope>NUCLEOTIDE SEQUENCE [LARGE SCALE GENOMIC DNA]</scope>
    <source>
        <strain evidence="1 2">BRZ63</strain>
    </source>
</reference>
<gene>
    <name evidence="1" type="ORF">E4T65_12305</name>
</gene>
<sequence>MNTPRTTNFVNWDRFIECKDSNIIFVLDFYIDAGFSFTTAVAFKKMKITKNSVALDDLHIPPLELNLSRLPIKGGVRVESLSIESAGSFPNDTTERYFVSVRFSLNKIDYAKIEKTVALNIEKYTDADRSTHLRSYLSALFLDKAKIVRDEIISFIEFSGFLAKQIPATLNLYLSKGELYSRITQAAGGQESAGHNPVHPLALRAKKVITAYKYSLSIPDALRQHHAKGVHYKFLGFYDESFLCFYKIIETRFRSDGFCSLLARDLFNMSEKKLIATIKSSSPKTMMLFIYQKLTITNTDKIALTETEKSQIMNSLIDLTEARNKIAHSADHSTESARLLGFAIWLSKYMIASLKAEEAFAE</sequence>
<evidence type="ECO:0000313" key="1">
    <source>
        <dbReference type="EMBL" id="TFW43140.1"/>
    </source>
</evidence>
<accession>A0A4Y9TID3</accession>
<comment type="caution">
    <text evidence="1">The sequence shown here is derived from an EMBL/GenBank/DDBJ whole genome shotgun (WGS) entry which is preliminary data.</text>
</comment>
<dbReference type="RefSeq" id="WP_135196440.1">
    <property type="nucleotide sequence ID" value="NZ_SPVI01000006.1"/>
</dbReference>
<protein>
    <recommendedName>
        <fullName evidence="3">Apea-like HEPN domain-containing protein</fullName>
    </recommendedName>
</protein>
<dbReference type="AlphaFoldDB" id="A0A4Y9TID3"/>
<evidence type="ECO:0000313" key="2">
    <source>
        <dbReference type="Proteomes" id="UP000297322"/>
    </source>
</evidence>
<organism evidence="1 2">
    <name type="scientific">Pseudomonas fluorescens</name>
    <dbReference type="NCBI Taxonomy" id="294"/>
    <lineage>
        <taxon>Bacteria</taxon>
        <taxon>Pseudomonadati</taxon>
        <taxon>Pseudomonadota</taxon>
        <taxon>Gammaproteobacteria</taxon>
        <taxon>Pseudomonadales</taxon>
        <taxon>Pseudomonadaceae</taxon>
        <taxon>Pseudomonas</taxon>
    </lineage>
</organism>
<dbReference type="Proteomes" id="UP000297322">
    <property type="component" value="Unassembled WGS sequence"/>
</dbReference>
<name>A0A4Y9TID3_PSEFL</name>
<evidence type="ECO:0008006" key="3">
    <source>
        <dbReference type="Google" id="ProtNLM"/>
    </source>
</evidence>
<proteinExistence type="predicted"/>
<dbReference type="EMBL" id="SPVI01000006">
    <property type="protein sequence ID" value="TFW43140.1"/>
    <property type="molecule type" value="Genomic_DNA"/>
</dbReference>